<reference evidence="4 5" key="1">
    <citation type="submission" date="2019-05" db="EMBL/GenBank/DDBJ databases">
        <title>Mikania micrantha, genome provides insights into the molecular mechanism of rapid growth.</title>
        <authorList>
            <person name="Liu B."/>
        </authorList>
    </citation>
    <scope>NUCLEOTIDE SEQUENCE [LARGE SCALE GENOMIC DNA]</scope>
    <source>
        <strain evidence="4">NLD-2019</strain>
        <tissue evidence="4">Leaf</tissue>
    </source>
</reference>
<evidence type="ECO:0000313" key="5">
    <source>
        <dbReference type="Proteomes" id="UP000326396"/>
    </source>
</evidence>
<comment type="caution">
    <text evidence="4">The sequence shown here is derived from an EMBL/GenBank/DDBJ whole genome shotgun (WGS) entry which is preliminary data.</text>
</comment>
<feature type="compositionally biased region" description="Polar residues" evidence="1">
    <location>
        <begin position="125"/>
        <end position="138"/>
    </location>
</feature>
<protein>
    <submittedName>
        <fullName evidence="4">Uncharacterized protein</fullName>
    </submittedName>
</protein>
<dbReference type="AlphaFoldDB" id="A0A5N6N6N4"/>
<dbReference type="InterPro" id="IPR057670">
    <property type="entry name" value="SH3_retrovirus"/>
</dbReference>
<feature type="domain" description="Reverse transcriptase Ty1/copia-type" evidence="2">
    <location>
        <begin position="188"/>
        <end position="287"/>
    </location>
</feature>
<dbReference type="InterPro" id="IPR013103">
    <property type="entry name" value="RVT_2"/>
</dbReference>
<evidence type="ECO:0000256" key="1">
    <source>
        <dbReference type="SAM" id="MobiDB-lite"/>
    </source>
</evidence>
<dbReference type="Pfam" id="PF07727">
    <property type="entry name" value="RVT_2"/>
    <property type="match status" value="1"/>
</dbReference>
<keyword evidence="5" id="KW-1185">Reference proteome</keyword>
<dbReference type="OrthoDB" id="411615at2759"/>
<dbReference type="Pfam" id="PF25597">
    <property type="entry name" value="SH3_retrovirus"/>
    <property type="match status" value="1"/>
</dbReference>
<sequence>MSVKGMKMLAAKGKFPDLRSVETSFLKDVERENLDSKAKKCTFIGYGSDKIGYKLWDFERKKVIKCKHITLNEAELYKDRKKNLVIKKNYDEFEDEILEKSGESVTLEVVFDSESTRVDTDDDSNSGSTRNDIQSSSVPCYPVPQPNTQRWFRRSTRVTTPLDKYSLSANFMLLLENREPDCYTEAKEGVDYNEIFSLVVKMTTIRLVLSIVASKNLHLEQIDVKTFLHGDLDEDIYMVQLEGFQIFRKENMVCKLNKSLYGLKQALRQWYLKFENIMDRNGFKRYDFHYIKKFNKS</sequence>
<feature type="region of interest" description="Disordered" evidence="1">
    <location>
        <begin position="115"/>
        <end position="146"/>
    </location>
</feature>
<proteinExistence type="predicted"/>
<organism evidence="4 5">
    <name type="scientific">Mikania micrantha</name>
    <name type="common">bitter vine</name>
    <dbReference type="NCBI Taxonomy" id="192012"/>
    <lineage>
        <taxon>Eukaryota</taxon>
        <taxon>Viridiplantae</taxon>
        <taxon>Streptophyta</taxon>
        <taxon>Embryophyta</taxon>
        <taxon>Tracheophyta</taxon>
        <taxon>Spermatophyta</taxon>
        <taxon>Magnoliopsida</taxon>
        <taxon>eudicotyledons</taxon>
        <taxon>Gunneridae</taxon>
        <taxon>Pentapetalae</taxon>
        <taxon>asterids</taxon>
        <taxon>campanulids</taxon>
        <taxon>Asterales</taxon>
        <taxon>Asteraceae</taxon>
        <taxon>Asteroideae</taxon>
        <taxon>Heliantheae alliance</taxon>
        <taxon>Eupatorieae</taxon>
        <taxon>Mikania</taxon>
    </lineage>
</organism>
<dbReference type="EMBL" id="SZYD01000013">
    <property type="protein sequence ID" value="KAD4385370.1"/>
    <property type="molecule type" value="Genomic_DNA"/>
</dbReference>
<feature type="domain" description="Retroviral polymerase SH3-like" evidence="3">
    <location>
        <begin position="28"/>
        <end position="82"/>
    </location>
</feature>
<accession>A0A5N6N6N4</accession>
<dbReference type="Proteomes" id="UP000326396">
    <property type="component" value="Linkage Group LG3"/>
</dbReference>
<evidence type="ECO:0000313" key="4">
    <source>
        <dbReference type="EMBL" id="KAD4385370.1"/>
    </source>
</evidence>
<evidence type="ECO:0000259" key="2">
    <source>
        <dbReference type="Pfam" id="PF07727"/>
    </source>
</evidence>
<evidence type="ECO:0000259" key="3">
    <source>
        <dbReference type="Pfam" id="PF25597"/>
    </source>
</evidence>
<gene>
    <name evidence="4" type="ORF">E3N88_25538</name>
</gene>
<name>A0A5N6N6N4_9ASTR</name>